<dbReference type="AlphaFoldDB" id="A0A645ETV1"/>
<gene>
    <name evidence="2" type="ORF">SDC9_151178</name>
</gene>
<evidence type="ECO:0000256" key="1">
    <source>
        <dbReference type="SAM" id="Phobius"/>
    </source>
</evidence>
<evidence type="ECO:0000313" key="2">
    <source>
        <dbReference type="EMBL" id="MPN03943.1"/>
    </source>
</evidence>
<feature type="transmembrane region" description="Helical" evidence="1">
    <location>
        <begin position="38"/>
        <end position="60"/>
    </location>
</feature>
<name>A0A645ETV1_9ZZZZ</name>
<reference evidence="2" key="1">
    <citation type="submission" date="2019-08" db="EMBL/GenBank/DDBJ databases">
        <authorList>
            <person name="Kucharzyk K."/>
            <person name="Murdoch R.W."/>
            <person name="Higgins S."/>
            <person name="Loffler F."/>
        </authorList>
    </citation>
    <scope>NUCLEOTIDE SEQUENCE</scope>
</reference>
<accession>A0A645ETV1</accession>
<keyword evidence="1" id="KW-1133">Transmembrane helix</keyword>
<dbReference type="EMBL" id="VSSQ01049862">
    <property type="protein sequence ID" value="MPN03943.1"/>
    <property type="molecule type" value="Genomic_DNA"/>
</dbReference>
<proteinExistence type="predicted"/>
<organism evidence="2">
    <name type="scientific">bioreactor metagenome</name>
    <dbReference type="NCBI Taxonomy" id="1076179"/>
    <lineage>
        <taxon>unclassified sequences</taxon>
        <taxon>metagenomes</taxon>
        <taxon>ecological metagenomes</taxon>
    </lineage>
</organism>
<sequence length="110" mass="12282">MIILVNEVTIINREGANDKTVRMNNICKLKATSWGDSAAFTLKSMLGIGNVGSACMLLLISNKITIKNIIFLKFFLFISFIPFSNVFKLLKVLLNTIPIFVYVNILIAII</sequence>
<comment type="caution">
    <text evidence="2">The sequence shown here is derived from an EMBL/GenBank/DDBJ whole genome shotgun (WGS) entry which is preliminary data.</text>
</comment>
<protein>
    <submittedName>
        <fullName evidence="2">Uncharacterized protein</fullName>
    </submittedName>
</protein>
<feature type="transmembrane region" description="Helical" evidence="1">
    <location>
        <begin position="69"/>
        <end position="86"/>
    </location>
</feature>
<keyword evidence="1" id="KW-0812">Transmembrane</keyword>
<keyword evidence="1" id="KW-0472">Membrane</keyword>
<feature type="transmembrane region" description="Helical" evidence="1">
    <location>
        <begin position="92"/>
        <end position="109"/>
    </location>
</feature>